<dbReference type="InterPro" id="IPR013149">
    <property type="entry name" value="ADH-like_C"/>
</dbReference>
<dbReference type="EMBL" id="JAGPNK010000011">
    <property type="protein sequence ID" value="KAH7311310.1"/>
    <property type="molecule type" value="Genomic_DNA"/>
</dbReference>
<dbReference type="InterPro" id="IPR011032">
    <property type="entry name" value="GroES-like_sf"/>
</dbReference>
<sequence>MAAELPTTTQGWELHNVGKAPEKARLTWNTLQPLGVLGPTDVLVKFYAAALNYSDVALLEGLAPRIVNEGVVPGADGAGEVMAVGERVSRFRVGDRVLCFLYQRGYVGGRYPSPDAAHTAIGGAVDGTFREHGIFDQDGLVRMPLTLSYAEGAAIMGTYVTTWNCLTGGASPLRPGGCVLVQGSGAASVSAVQLALAAGASVIATTSSDEKAAMLKDLGASHVINYKQDQQWGVTAKKLSPGGLGCTHVIDIIGDADSYSQSLEAVAQGGEIDVVGCMDLSKAMNPGPSLLSALIRKCTIRGVEVGSRMQLEEVVHAYQHVSSQKHFGKVVVRVL</sequence>
<dbReference type="Pfam" id="PF08240">
    <property type="entry name" value="ADH_N"/>
    <property type="match status" value="1"/>
</dbReference>
<dbReference type="Proteomes" id="UP000813444">
    <property type="component" value="Unassembled WGS sequence"/>
</dbReference>
<organism evidence="2 3">
    <name type="scientific">Stachybotrys elegans</name>
    <dbReference type="NCBI Taxonomy" id="80388"/>
    <lineage>
        <taxon>Eukaryota</taxon>
        <taxon>Fungi</taxon>
        <taxon>Dikarya</taxon>
        <taxon>Ascomycota</taxon>
        <taxon>Pezizomycotina</taxon>
        <taxon>Sordariomycetes</taxon>
        <taxon>Hypocreomycetidae</taxon>
        <taxon>Hypocreales</taxon>
        <taxon>Stachybotryaceae</taxon>
        <taxon>Stachybotrys</taxon>
    </lineage>
</organism>
<feature type="domain" description="Enoyl reductase (ER)" evidence="1">
    <location>
        <begin position="23"/>
        <end position="332"/>
    </location>
</feature>
<dbReference type="InterPro" id="IPR013154">
    <property type="entry name" value="ADH-like_N"/>
</dbReference>
<protein>
    <recommendedName>
        <fullName evidence="1">Enoyl reductase (ER) domain-containing protein</fullName>
    </recommendedName>
</protein>
<gene>
    <name evidence="2" type="ORF">B0I35DRAFT_470132</name>
</gene>
<reference evidence="2" key="1">
    <citation type="journal article" date="2021" name="Nat. Commun.">
        <title>Genetic determinants of endophytism in the Arabidopsis root mycobiome.</title>
        <authorList>
            <person name="Mesny F."/>
            <person name="Miyauchi S."/>
            <person name="Thiergart T."/>
            <person name="Pickel B."/>
            <person name="Atanasova L."/>
            <person name="Karlsson M."/>
            <person name="Huettel B."/>
            <person name="Barry K.W."/>
            <person name="Haridas S."/>
            <person name="Chen C."/>
            <person name="Bauer D."/>
            <person name="Andreopoulos W."/>
            <person name="Pangilinan J."/>
            <person name="LaButti K."/>
            <person name="Riley R."/>
            <person name="Lipzen A."/>
            <person name="Clum A."/>
            <person name="Drula E."/>
            <person name="Henrissat B."/>
            <person name="Kohler A."/>
            <person name="Grigoriev I.V."/>
            <person name="Martin F.M."/>
            <person name="Hacquard S."/>
        </authorList>
    </citation>
    <scope>NUCLEOTIDE SEQUENCE</scope>
    <source>
        <strain evidence="2">MPI-CAGE-CH-0235</strain>
    </source>
</reference>
<keyword evidence="3" id="KW-1185">Reference proteome</keyword>
<dbReference type="SUPFAM" id="SSF51735">
    <property type="entry name" value="NAD(P)-binding Rossmann-fold domains"/>
    <property type="match status" value="1"/>
</dbReference>
<dbReference type="CDD" id="cd08276">
    <property type="entry name" value="MDR7"/>
    <property type="match status" value="1"/>
</dbReference>
<dbReference type="SMART" id="SM00829">
    <property type="entry name" value="PKS_ER"/>
    <property type="match status" value="1"/>
</dbReference>
<dbReference type="SUPFAM" id="SSF50129">
    <property type="entry name" value="GroES-like"/>
    <property type="match status" value="1"/>
</dbReference>
<dbReference type="InterPro" id="IPR052711">
    <property type="entry name" value="Zinc_ADH-like"/>
</dbReference>
<comment type="caution">
    <text evidence="2">The sequence shown here is derived from an EMBL/GenBank/DDBJ whole genome shotgun (WGS) entry which is preliminary data.</text>
</comment>
<dbReference type="AlphaFoldDB" id="A0A8K0SIM7"/>
<dbReference type="Gene3D" id="3.40.50.720">
    <property type="entry name" value="NAD(P)-binding Rossmann-like Domain"/>
    <property type="match status" value="1"/>
</dbReference>
<evidence type="ECO:0000259" key="1">
    <source>
        <dbReference type="SMART" id="SM00829"/>
    </source>
</evidence>
<dbReference type="Gene3D" id="3.90.180.10">
    <property type="entry name" value="Medium-chain alcohol dehydrogenases, catalytic domain"/>
    <property type="match status" value="1"/>
</dbReference>
<name>A0A8K0SIM7_9HYPO</name>
<dbReference type="PANTHER" id="PTHR45033:SF2">
    <property type="entry name" value="ZINC-TYPE ALCOHOL DEHYDROGENASE-LIKE PROTEIN C1773.06C"/>
    <property type="match status" value="1"/>
</dbReference>
<accession>A0A8K0SIM7</accession>
<dbReference type="InterPro" id="IPR020843">
    <property type="entry name" value="ER"/>
</dbReference>
<proteinExistence type="predicted"/>
<evidence type="ECO:0000313" key="2">
    <source>
        <dbReference type="EMBL" id="KAH7311310.1"/>
    </source>
</evidence>
<evidence type="ECO:0000313" key="3">
    <source>
        <dbReference type="Proteomes" id="UP000813444"/>
    </source>
</evidence>
<dbReference type="PANTHER" id="PTHR45033">
    <property type="match status" value="1"/>
</dbReference>
<dbReference type="Pfam" id="PF00107">
    <property type="entry name" value="ADH_zinc_N"/>
    <property type="match status" value="1"/>
</dbReference>
<dbReference type="GO" id="GO:0016491">
    <property type="term" value="F:oxidoreductase activity"/>
    <property type="evidence" value="ECO:0007669"/>
    <property type="project" value="InterPro"/>
</dbReference>
<dbReference type="InterPro" id="IPR036291">
    <property type="entry name" value="NAD(P)-bd_dom_sf"/>
</dbReference>
<dbReference type="OrthoDB" id="3509362at2759"/>